<dbReference type="InterPro" id="IPR008027">
    <property type="entry name" value="QCR9"/>
</dbReference>
<dbReference type="PANTHER" id="PTHR12980:SF0">
    <property type="entry name" value="CYTOCHROME B-C1 COMPLEX SUBUNIT 9"/>
    <property type="match status" value="1"/>
</dbReference>
<comment type="similarity">
    <text evidence="2">Belongs to the UQCR10/QCR9 family.</text>
</comment>
<gene>
    <name evidence="14" type="ORF">A4U43_C04F6410</name>
</gene>
<dbReference type="GO" id="GO:0045275">
    <property type="term" value="C:respiratory chain complex III"/>
    <property type="evidence" value="ECO:0007669"/>
    <property type="project" value="InterPro"/>
</dbReference>
<dbReference type="Gene3D" id="1.20.5.260">
    <property type="entry name" value="Cytochrome b-c1 complex subunit 9"/>
    <property type="match status" value="1"/>
</dbReference>
<dbReference type="GO" id="GO:0005743">
    <property type="term" value="C:mitochondrial inner membrane"/>
    <property type="evidence" value="ECO:0007669"/>
    <property type="project" value="UniProtKB-SubCell"/>
</dbReference>
<evidence type="ECO:0000313" key="14">
    <source>
        <dbReference type="EMBL" id="ONK71244.1"/>
    </source>
</evidence>
<dbReference type="Pfam" id="PF05365">
    <property type="entry name" value="UCR_UQCRX_QCR9"/>
    <property type="match status" value="1"/>
</dbReference>
<evidence type="ECO:0000256" key="2">
    <source>
        <dbReference type="ARBA" id="ARBA00007856"/>
    </source>
</evidence>
<evidence type="ECO:0000256" key="3">
    <source>
        <dbReference type="ARBA" id="ARBA00022448"/>
    </source>
</evidence>
<dbReference type="SMART" id="SM00256">
    <property type="entry name" value="FBOX"/>
    <property type="match status" value="1"/>
</dbReference>
<evidence type="ECO:0000256" key="1">
    <source>
        <dbReference type="ARBA" id="ARBA00004434"/>
    </source>
</evidence>
<dbReference type="Proteomes" id="UP000243459">
    <property type="component" value="Chromosome 4"/>
</dbReference>
<evidence type="ECO:0000256" key="4">
    <source>
        <dbReference type="ARBA" id="ARBA00022660"/>
    </source>
</evidence>
<keyword evidence="5" id="KW-0812">Transmembrane</keyword>
<dbReference type="PROSITE" id="PS50181">
    <property type="entry name" value="FBOX"/>
    <property type="match status" value="1"/>
</dbReference>
<evidence type="ECO:0000256" key="11">
    <source>
        <dbReference type="ARBA" id="ARBA00044247"/>
    </source>
</evidence>
<accession>A0A5P1EZD5</accession>
<evidence type="ECO:0000256" key="6">
    <source>
        <dbReference type="ARBA" id="ARBA00022792"/>
    </source>
</evidence>
<evidence type="ECO:0000256" key="8">
    <source>
        <dbReference type="ARBA" id="ARBA00022989"/>
    </source>
</evidence>
<protein>
    <recommendedName>
        <fullName evidence="11">Complex III subunit 9</fullName>
    </recommendedName>
    <alternativeName>
        <fullName evidence="12">Complex III subunit X</fullName>
    </alternativeName>
</protein>
<evidence type="ECO:0000256" key="9">
    <source>
        <dbReference type="ARBA" id="ARBA00023128"/>
    </source>
</evidence>
<organism evidence="14 15">
    <name type="scientific">Asparagus officinalis</name>
    <name type="common">Garden asparagus</name>
    <dbReference type="NCBI Taxonomy" id="4686"/>
    <lineage>
        <taxon>Eukaryota</taxon>
        <taxon>Viridiplantae</taxon>
        <taxon>Streptophyta</taxon>
        <taxon>Embryophyta</taxon>
        <taxon>Tracheophyta</taxon>
        <taxon>Spermatophyta</taxon>
        <taxon>Magnoliopsida</taxon>
        <taxon>Liliopsida</taxon>
        <taxon>Asparagales</taxon>
        <taxon>Asparagaceae</taxon>
        <taxon>Asparagoideae</taxon>
        <taxon>Asparagus</taxon>
    </lineage>
</organism>
<keyword evidence="4" id="KW-0679">Respiratory chain</keyword>
<feature type="domain" description="F-box" evidence="13">
    <location>
        <begin position="86"/>
        <end position="132"/>
    </location>
</feature>
<keyword evidence="8" id="KW-1133">Transmembrane helix</keyword>
<name>A0A5P1EZD5_ASPOF</name>
<dbReference type="FunFam" id="1.20.5.260:FF:000002">
    <property type="entry name" value="cytochrome b-c1 complex subunit 9"/>
    <property type="match status" value="1"/>
</dbReference>
<dbReference type="InterPro" id="IPR036047">
    <property type="entry name" value="F-box-like_dom_sf"/>
</dbReference>
<dbReference type="EMBL" id="CM007384">
    <property type="protein sequence ID" value="ONK71244.1"/>
    <property type="molecule type" value="Genomic_DNA"/>
</dbReference>
<comment type="subcellular location">
    <subcellularLocation>
        <location evidence="1">Mitochondrion inner membrane</location>
        <topology evidence="1">Single-pass membrane protein</topology>
    </subcellularLocation>
</comment>
<dbReference type="InterPro" id="IPR036656">
    <property type="entry name" value="QCR9_sf"/>
</dbReference>
<evidence type="ECO:0000256" key="12">
    <source>
        <dbReference type="ARBA" id="ARBA00076299"/>
    </source>
</evidence>
<dbReference type="GO" id="GO:0006122">
    <property type="term" value="P:mitochondrial electron transport, ubiquinol to cytochrome c"/>
    <property type="evidence" value="ECO:0007669"/>
    <property type="project" value="InterPro"/>
</dbReference>
<dbReference type="Pfam" id="PF00646">
    <property type="entry name" value="F-box"/>
    <property type="match status" value="1"/>
</dbReference>
<dbReference type="CDD" id="cd22157">
    <property type="entry name" value="F-box_AtFBW1-like"/>
    <property type="match status" value="1"/>
</dbReference>
<sequence>MAMARGLWEGLYRVLMRRNSVYVTFVIAGAFAGERAVDYGVHKLWERNNVGFGSHSKKQLHNLVLGRMYDHHVYDLVETETKAETCCSWLLLPLDIMADILSRLPAKSIAKFLCACKQWLSLTHDARFLRSLHARSASYVIIDKYIVNGKVEPYDFSIGDGGKPKKISYTLNLGSNCYRRGMRTVLCWAKGSPRNVDSNSDLS</sequence>
<evidence type="ECO:0000256" key="7">
    <source>
        <dbReference type="ARBA" id="ARBA00022982"/>
    </source>
</evidence>
<dbReference type="Gramene" id="ONK71244">
    <property type="protein sequence ID" value="ONK71244"/>
    <property type="gene ID" value="A4U43_C04F6410"/>
</dbReference>
<dbReference type="PANTHER" id="PTHR12980">
    <property type="entry name" value="UBIQUINOL-CYTOCHROME C REDUCTASE COMPLEX, SUBUNIT X"/>
    <property type="match status" value="1"/>
</dbReference>
<evidence type="ECO:0000256" key="10">
    <source>
        <dbReference type="ARBA" id="ARBA00023136"/>
    </source>
</evidence>
<keyword evidence="3" id="KW-0813">Transport</keyword>
<dbReference type="Gene3D" id="1.20.1280.50">
    <property type="match status" value="1"/>
</dbReference>
<dbReference type="SUPFAM" id="SSF81514">
    <property type="entry name" value="Subunit X (non-heme 7 kDa protein) of cytochrome bc1 complex (Ubiquinol-cytochrome c reductase)"/>
    <property type="match status" value="1"/>
</dbReference>
<dbReference type="AlphaFoldDB" id="A0A5P1EZD5"/>
<evidence type="ECO:0000259" key="13">
    <source>
        <dbReference type="PROSITE" id="PS50181"/>
    </source>
</evidence>
<keyword evidence="9" id="KW-0496">Mitochondrion</keyword>
<dbReference type="InterPro" id="IPR001810">
    <property type="entry name" value="F-box_dom"/>
</dbReference>
<keyword evidence="7" id="KW-0249">Electron transport</keyword>
<evidence type="ECO:0000313" key="15">
    <source>
        <dbReference type="Proteomes" id="UP000243459"/>
    </source>
</evidence>
<reference evidence="15" key="1">
    <citation type="journal article" date="2017" name="Nat. Commun.">
        <title>The asparagus genome sheds light on the origin and evolution of a young Y chromosome.</title>
        <authorList>
            <person name="Harkess A."/>
            <person name="Zhou J."/>
            <person name="Xu C."/>
            <person name="Bowers J.E."/>
            <person name="Van der Hulst R."/>
            <person name="Ayyampalayam S."/>
            <person name="Mercati F."/>
            <person name="Riccardi P."/>
            <person name="McKain M.R."/>
            <person name="Kakrana A."/>
            <person name="Tang H."/>
            <person name="Ray J."/>
            <person name="Groenendijk J."/>
            <person name="Arikit S."/>
            <person name="Mathioni S.M."/>
            <person name="Nakano M."/>
            <person name="Shan H."/>
            <person name="Telgmann-Rauber A."/>
            <person name="Kanno A."/>
            <person name="Yue Z."/>
            <person name="Chen H."/>
            <person name="Li W."/>
            <person name="Chen Y."/>
            <person name="Xu X."/>
            <person name="Zhang Y."/>
            <person name="Luo S."/>
            <person name="Chen H."/>
            <person name="Gao J."/>
            <person name="Mao Z."/>
            <person name="Pires J.C."/>
            <person name="Luo M."/>
            <person name="Kudrna D."/>
            <person name="Wing R.A."/>
            <person name="Meyers B.C."/>
            <person name="Yi K."/>
            <person name="Kong H."/>
            <person name="Lavrijsen P."/>
            <person name="Sunseri F."/>
            <person name="Falavigna A."/>
            <person name="Ye Y."/>
            <person name="Leebens-Mack J.H."/>
            <person name="Chen G."/>
        </authorList>
    </citation>
    <scope>NUCLEOTIDE SEQUENCE [LARGE SCALE GENOMIC DNA]</scope>
    <source>
        <strain evidence="15">cv. DH0086</strain>
    </source>
</reference>
<dbReference type="SUPFAM" id="SSF81383">
    <property type="entry name" value="F-box domain"/>
    <property type="match status" value="1"/>
</dbReference>
<keyword evidence="6" id="KW-0999">Mitochondrion inner membrane</keyword>
<evidence type="ECO:0000256" key="5">
    <source>
        <dbReference type="ARBA" id="ARBA00022692"/>
    </source>
</evidence>
<keyword evidence="10" id="KW-0472">Membrane</keyword>
<keyword evidence="15" id="KW-1185">Reference proteome</keyword>
<proteinExistence type="inferred from homology"/>